<dbReference type="GO" id="GO:0000156">
    <property type="term" value="F:phosphorelay response regulator activity"/>
    <property type="evidence" value="ECO:0007669"/>
    <property type="project" value="InterPro"/>
</dbReference>
<dbReference type="Gene3D" id="2.40.50.1020">
    <property type="entry name" value="LytTr DNA-binding domain"/>
    <property type="match status" value="1"/>
</dbReference>
<proteinExistence type="predicted"/>
<dbReference type="Pfam" id="PF00072">
    <property type="entry name" value="Response_reg"/>
    <property type="match status" value="1"/>
</dbReference>
<dbReference type="Pfam" id="PF04397">
    <property type="entry name" value="LytTR"/>
    <property type="match status" value="1"/>
</dbReference>
<feature type="domain" description="HTH LytTR-type" evidence="3">
    <location>
        <begin position="150"/>
        <end position="252"/>
    </location>
</feature>
<feature type="modified residue" description="4-aspartylphosphate" evidence="1">
    <location>
        <position position="54"/>
    </location>
</feature>
<feature type="domain" description="Response regulatory" evidence="2">
    <location>
        <begin position="2"/>
        <end position="114"/>
    </location>
</feature>
<dbReference type="PROSITE" id="PS50930">
    <property type="entry name" value="HTH_LYTTR"/>
    <property type="match status" value="1"/>
</dbReference>
<keyword evidence="4" id="KW-0238">DNA-binding</keyword>
<evidence type="ECO:0000313" key="5">
    <source>
        <dbReference type="Proteomes" id="UP000218113"/>
    </source>
</evidence>
<dbReference type="InterPro" id="IPR001789">
    <property type="entry name" value="Sig_transdc_resp-reg_receiver"/>
</dbReference>
<dbReference type="PANTHER" id="PTHR37299:SF1">
    <property type="entry name" value="STAGE 0 SPORULATION PROTEIN A HOMOLOG"/>
    <property type="match status" value="1"/>
</dbReference>
<dbReference type="GO" id="GO:0003677">
    <property type="term" value="F:DNA binding"/>
    <property type="evidence" value="ECO:0007669"/>
    <property type="project" value="UniProtKB-KW"/>
</dbReference>
<comment type="caution">
    <text evidence="4">The sequence shown here is derived from an EMBL/GenBank/DDBJ whole genome shotgun (WGS) entry which is preliminary data.</text>
</comment>
<protein>
    <submittedName>
        <fullName evidence="4">DNA-binding response regulator</fullName>
    </submittedName>
</protein>
<dbReference type="InterPro" id="IPR046947">
    <property type="entry name" value="LytR-like"/>
</dbReference>
<gene>
    <name evidence="4" type="ORF">COB67_07355</name>
</gene>
<dbReference type="InterPro" id="IPR007492">
    <property type="entry name" value="LytTR_DNA-bd_dom"/>
</dbReference>
<evidence type="ECO:0000259" key="3">
    <source>
        <dbReference type="PROSITE" id="PS50930"/>
    </source>
</evidence>
<dbReference type="InterPro" id="IPR011006">
    <property type="entry name" value="CheY-like_superfamily"/>
</dbReference>
<evidence type="ECO:0000313" key="4">
    <source>
        <dbReference type="EMBL" id="PCI28001.1"/>
    </source>
</evidence>
<dbReference type="AlphaFoldDB" id="A0A2A4T3V9"/>
<dbReference type="SMART" id="SM00850">
    <property type="entry name" value="LytTR"/>
    <property type="match status" value="1"/>
</dbReference>
<dbReference type="SMART" id="SM00448">
    <property type="entry name" value="REC"/>
    <property type="match status" value="1"/>
</dbReference>
<sequence length="252" mass="28904">MKAVIADDEKALRTHLIKKLRLLWPELVICHEASNGIEALESIQQYQPDVAFLDIKMPGKTGIEVARQIDKSCQIVFITAFDHYAVEAFENEAIDYLLKPITDQRLNKTIQRLKESLSQKKSDPAAMQQAMLRALNSIQEEKVPNYLTWIKASADDGIQLISVEDIEYFYAEEKYTIVVNQNGEFLIRKTIKTLAQELDPDQFWQIHRGTIVNVNFIETVKRSFTGQLQVKLKTGSKDLSVSRGYAHLFKQM</sequence>
<accession>A0A2A4T3V9</accession>
<dbReference type="PROSITE" id="PS50110">
    <property type="entry name" value="RESPONSE_REGULATORY"/>
    <property type="match status" value="1"/>
</dbReference>
<dbReference type="Proteomes" id="UP000218113">
    <property type="component" value="Unassembled WGS sequence"/>
</dbReference>
<dbReference type="Gene3D" id="3.40.50.2300">
    <property type="match status" value="1"/>
</dbReference>
<dbReference type="PANTHER" id="PTHR37299">
    <property type="entry name" value="TRANSCRIPTIONAL REGULATOR-RELATED"/>
    <property type="match status" value="1"/>
</dbReference>
<reference evidence="5" key="1">
    <citation type="submission" date="2017-08" db="EMBL/GenBank/DDBJ databases">
        <title>A dynamic microbial community with high functional redundancy inhabits the cold, oxic subseafloor aquifer.</title>
        <authorList>
            <person name="Tully B.J."/>
            <person name="Wheat C.G."/>
            <person name="Glazer B.T."/>
            <person name="Huber J.A."/>
        </authorList>
    </citation>
    <scope>NUCLEOTIDE SEQUENCE [LARGE SCALE GENOMIC DNA]</scope>
</reference>
<evidence type="ECO:0000259" key="2">
    <source>
        <dbReference type="PROSITE" id="PS50110"/>
    </source>
</evidence>
<name>A0A2A4T3V9_9DELT</name>
<dbReference type="EMBL" id="NVSR01000043">
    <property type="protein sequence ID" value="PCI28001.1"/>
    <property type="molecule type" value="Genomic_DNA"/>
</dbReference>
<keyword evidence="1" id="KW-0597">Phosphoprotein</keyword>
<dbReference type="SUPFAM" id="SSF52172">
    <property type="entry name" value="CheY-like"/>
    <property type="match status" value="1"/>
</dbReference>
<organism evidence="4 5">
    <name type="scientific">SAR324 cluster bacterium</name>
    <dbReference type="NCBI Taxonomy" id="2024889"/>
    <lineage>
        <taxon>Bacteria</taxon>
        <taxon>Deltaproteobacteria</taxon>
        <taxon>SAR324 cluster</taxon>
    </lineage>
</organism>
<evidence type="ECO:0000256" key="1">
    <source>
        <dbReference type="PROSITE-ProRule" id="PRU00169"/>
    </source>
</evidence>